<dbReference type="SUPFAM" id="SSF53474">
    <property type="entry name" value="alpha/beta-Hydrolases"/>
    <property type="match status" value="1"/>
</dbReference>
<dbReference type="Pfam" id="PF07676">
    <property type="entry name" value="PD40"/>
    <property type="match status" value="1"/>
</dbReference>
<evidence type="ECO:0000259" key="2">
    <source>
        <dbReference type="Pfam" id="PF00326"/>
    </source>
</evidence>
<keyword evidence="1" id="KW-1133">Transmembrane helix</keyword>
<dbReference type="AlphaFoldDB" id="A0A4Q9QVX3"/>
<sequence>MGARHSSAWRLSWLVGVNVVALFGAAAVALYAPVHAQTISPRRLLEVVDISTPVVSADGTRVAFRVEQASIERNTYDTTWYVQDMDGNAPPRRVADGGAPLRETAGISLPAPAVWSPDGRWIYYRARLDDRIDIWRAAADGSGAEPLTRDPADVRAFSLSADGNTLFYSVGATREEVIEAELAEYDRGIRIDASVPIGQSLFRSGNIEGRLATQRYDGPWFGRTSLLADVPDRWKAVELATRERRPLAPSELPAGPPTASDLAEGLPEAWKLAAESGGERFALLTRVGEQGGFREKPDVELVMLSGPKTRRPLACTAELCTSKAITSVQWRPASDEVVFTITDPQAGLAQSIFRWNVRSGAVHPVVRTSGLIGGGRDRSSVCGLSADALACVAADADRPPRLERIDLETGQRQVLFDPNAALALDMAQVPVRLLRWTDANGQVFTGQLFPARTASDTPPPLFVTYYVCPGFLRGGLGDEWPLASLAELGISALCINDPPGYILDAEARYGRGLSAVQSVVDLLASEGAIDPDKVGGGGLSFGSEVAMWIAATSDVFAAVSVSSPVASPNYYLFGSLKGDIFFSGLMELWGLGSLDETPERWRLLSPLFGLEKIRAPILMQMPEQEYLAALDYAVPLMRDHRADLYVFPNAPHQKFEPRHKLAVYERNLDWFRFWLQGHEEAAPGKEQQYLAWRLMKAQFQR</sequence>
<dbReference type="GO" id="GO:0006508">
    <property type="term" value="P:proteolysis"/>
    <property type="evidence" value="ECO:0007669"/>
    <property type="project" value="InterPro"/>
</dbReference>
<gene>
    <name evidence="3" type="ORF">DNK44_21740</name>
</gene>
<dbReference type="Gene3D" id="3.40.50.1820">
    <property type="entry name" value="alpha/beta hydrolase"/>
    <property type="match status" value="1"/>
</dbReference>
<proteinExistence type="predicted"/>
<accession>A0A4Q9QVX3</accession>
<dbReference type="InterPro" id="IPR011659">
    <property type="entry name" value="WD40"/>
</dbReference>
<protein>
    <submittedName>
        <fullName evidence="3">Atxe2 family lasso peptide isopeptidase</fullName>
    </submittedName>
</protein>
<dbReference type="InterPro" id="IPR053536">
    <property type="entry name" value="Lasso_peptide_isopeptidase"/>
</dbReference>
<keyword evidence="1" id="KW-0812">Transmembrane</keyword>
<dbReference type="GO" id="GO:0008236">
    <property type="term" value="F:serine-type peptidase activity"/>
    <property type="evidence" value="ECO:0007669"/>
    <property type="project" value="InterPro"/>
</dbReference>
<keyword evidence="1" id="KW-0472">Membrane</keyword>
<dbReference type="EMBL" id="QJUL01000044">
    <property type="protein sequence ID" value="TBU86940.1"/>
    <property type="molecule type" value="Genomic_DNA"/>
</dbReference>
<feature type="domain" description="Peptidase S9 prolyl oligopeptidase catalytic" evidence="2">
    <location>
        <begin position="517"/>
        <end position="676"/>
    </location>
</feature>
<dbReference type="Proteomes" id="UP000293172">
    <property type="component" value="Unassembled WGS sequence"/>
</dbReference>
<dbReference type="InterPro" id="IPR029058">
    <property type="entry name" value="AB_hydrolase_fold"/>
</dbReference>
<evidence type="ECO:0000256" key="1">
    <source>
        <dbReference type="SAM" id="Phobius"/>
    </source>
</evidence>
<dbReference type="InterPro" id="IPR001375">
    <property type="entry name" value="Peptidase_S9_cat"/>
</dbReference>
<dbReference type="SUPFAM" id="SSF82171">
    <property type="entry name" value="DPP6 N-terminal domain-like"/>
    <property type="match status" value="1"/>
</dbReference>
<dbReference type="NCBIfam" id="NF033523">
    <property type="entry name" value="lasso_peptidase"/>
    <property type="match status" value="1"/>
</dbReference>
<comment type="caution">
    <text evidence="3">The sequence shown here is derived from an EMBL/GenBank/DDBJ whole genome shotgun (WGS) entry which is preliminary data.</text>
</comment>
<dbReference type="OrthoDB" id="100212at2"/>
<dbReference type="RefSeq" id="WP_131199012.1">
    <property type="nucleotide sequence ID" value="NZ_QJUL01000044.1"/>
</dbReference>
<dbReference type="InterPro" id="IPR011042">
    <property type="entry name" value="6-blade_b-propeller_TolB-like"/>
</dbReference>
<feature type="transmembrane region" description="Helical" evidence="1">
    <location>
        <begin position="12"/>
        <end position="34"/>
    </location>
</feature>
<organism evidence="3 4">
    <name type="scientific">Phytopseudomonas dryadis</name>
    <dbReference type="NCBI Taxonomy" id="2487520"/>
    <lineage>
        <taxon>Bacteria</taxon>
        <taxon>Pseudomonadati</taxon>
        <taxon>Pseudomonadota</taxon>
        <taxon>Gammaproteobacteria</taxon>
        <taxon>Pseudomonadales</taxon>
        <taxon>Pseudomonadaceae</taxon>
        <taxon>Phytopseudomonas</taxon>
    </lineage>
</organism>
<dbReference type="Gene3D" id="2.120.10.30">
    <property type="entry name" value="TolB, C-terminal domain"/>
    <property type="match status" value="1"/>
</dbReference>
<name>A0A4Q9QVX3_9GAMM</name>
<evidence type="ECO:0000313" key="4">
    <source>
        <dbReference type="Proteomes" id="UP000293172"/>
    </source>
</evidence>
<dbReference type="Pfam" id="PF00326">
    <property type="entry name" value="Peptidase_S9"/>
    <property type="match status" value="1"/>
</dbReference>
<evidence type="ECO:0000313" key="3">
    <source>
        <dbReference type="EMBL" id="TBU86940.1"/>
    </source>
</evidence>
<reference evidence="3 4" key="1">
    <citation type="submission" date="2018-06" db="EMBL/GenBank/DDBJ databases">
        <title>Three novel Pseudomonas species isolated from symptomatic oak.</title>
        <authorList>
            <person name="Bueno-Gonzalez V."/>
            <person name="Brady C."/>
        </authorList>
    </citation>
    <scope>NUCLEOTIDE SEQUENCE [LARGE SCALE GENOMIC DNA]</scope>
    <source>
        <strain evidence="3 4">P6B</strain>
    </source>
</reference>